<accession>A0ABD1FSB9</accession>
<dbReference type="EMBL" id="JBEAFC010000012">
    <property type="protein sequence ID" value="KAL1534557.1"/>
    <property type="molecule type" value="Genomic_DNA"/>
</dbReference>
<reference evidence="1 2" key="1">
    <citation type="submission" date="2024-06" db="EMBL/GenBank/DDBJ databases">
        <title>A chromosome level genome sequence of Diviner's sage (Salvia divinorum).</title>
        <authorList>
            <person name="Ford S.A."/>
            <person name="Ro D.-K."/>
            <person name="Ness R.W."/>
            <person name="Phillips M.A."/>
        </authorList>
    </citation>
    <scope>NUCLEOTIDE SEQUENCE [LARGE SCALE GENOMIC DNA]</scope>
    <source>
        <strain evidence="1">SAF-2024a</strain>
        <tissue evidence="1">Leaf</tissue>
    </source>
</reference>
<sequence>MNNGGDGKILEWPRRVNVNDYCHRRPAIATAVSSLQIARKQNFEVKLQYLKNEVLHLWTVMVARGALWNFTKLHASRLCITIYFLKTINH</sequence>
<comment type="caution">
    <text evidence="1">The sequence shown here is derived from an EMBL/GenBank/DDBJ whole genome shotgun (WGS) entry which is preliminary data.</text>
</comment>
<proteinExistence type="predicted"/>
<organism evidence="1 2">
    <name type="scientific">Salvia divinorum</name>
    <name type="common">Maria pastora</name>
    <name type="synonym">Diviner's sage</name>
    <dbReference type="NCBI Taxonomy" id="28513"/>
    <lineage>
        <taxon>Eukaryota</taxon>
        <taxon>Viridiplantae</taxon>
        <taxon>Streptophyta</taxon>
        <taxon>Embryophyta</taxon>
        <taxon>Tracheophyta</taxon>
        <taxon>Spermatophyta</taxon>
        <taxon>Magnoliopsida</taxon>
        <taxon>eudicotyledons</taxon>
        <taxon>Gunneridae</taxon>
        <taxon>Pentapetalae</taxon>
        <taxon>asterids</taxon>
        <taxon>lamiids</taxon>
        <taxon>Lamiales</taxon>
        <taxon>Lamiaceae</taxon>
        <taxon>Nepetoideae</taxon>
        <taxon>Mentheae</taxon>
        <taxon>Salviinae</taxon>
        <taxon>Salvia</taxon>
        <taxon>Salvia subgen. Calosphace</taxon>
    </lineage>
</organism>
<protein>
    <submittedName>
        <fullName evidence="1">Uncharacterized protein</fullName>
    </submittedName>
</protein>
<dbReference type="Proteomes" id="UP001567538">
    <property type="component" value="Unassembled WGS sequence"/>
</dbReference>
<keyword evidence="2" id="KW-1185">Reference proteome</keyword>
<name>A0ABD1FSB9_SALDI</name>
<gene>
    <name evidence="1" type="ORF">AAHA92_30724</name>
</gene>
<evidence type="ECO:0000313" key="2">
    <source>
        <dbReference type="Proteomes" id="UP001567538"/>
    </source>
</evidence>
<dbReference type="AlphaFoldDB" id="A0ABD1FSB9"/>
<evidence type="ECO:0000313" key="1">
    <source>
        <dbReference type="EMBL" id="KAL1534557.1"/>
    </source>
</evidence>